<dbReference type="InterPro" id="IPR003787">
    <property type="entry name" value="Sulphur_relay_DsrE/F-like"/>
</dbReference>
<evidence type="ECO:0000259" key="2">
    <source>
        <dbReference type="Pfam" id="PF01206"/>
    </source>
</evidence>
<dbReference type="Pfam" id="PF02635">
    <property type="entry name" value="DsrE"/>
    <property type="match status" value="1"/>
</dbReference>
<name>A0ABM8AY12_9BACT</name>
<reference evidence="3 4" key="1">
    <citation type="submission" date="2022-08" db="EMBL/GenBank/DDBJ databases">
        <title>Genome Sequence of the sulphate-reducing bacterium, Pseudodesulfovibrio sp. SYK.</title>
        <authorList>
            <person name="Kondo R."/>
            <person name="Kataoka T."/>
        </authorList>
    </citation>
    <scope>NUCLEOTIDE SEQUENCE [LARGE SCALE GENOMIC DNA]</scope>
    <source>
        <strain evidence="3 4">SYK</strain>
    </source>
</reference>
<dbReference type="Pfam" id="PF01206">
    <property type="entry name" value="TusA"/>
    <property type="match status" value="1"/>
</dbReference>
<dbReference type="NCBIfam" id="TIGR03527">
    <property type="entry name" value="selenium_YedF"/>
    <property type="match status" value="1"/>
</dbReference>
<accession>A0ABM8AY12</accession>
<dbReference type="Proteomes" id="UP001317742">
    <property type="component" value="Chromosome"/>
</dbReference>
<dbReference type="InterPro" id="IPR019870">
    <property type="entry name" value="Se_metab_YedF"/>
</dbReference>
<dbReference type="Gene3D" id="3.40.1260.10">
    <property type="entry name" value="DsrEFH-like"/>
    <property type="match status" value="1"/>
</dbReference>
<dbReference type="Gene3D" id="3.30.110.40">
    <property type="entry name" value="TusA-like domain"/>
    <property type="match status" value="1"/>
</dbReference>
<comment type="similarity">
    <text evidence="1">Belongs to the sulfur carrier protein TusA family.</text>
</comment>
<dbReference type="CDD" id="cd03421">
    <property type="entry name" value="SirA_like_N"/>
    <property type="match status" value="1"/>
</dbReference>
<sequence>MIDISLDCKGLPCPQPVLKAKEALEKQAPERLNITVDNEAAQENVSRFLTVQGYETSTEIAGADFIVTACKLANNECEVCKVMSSQEIEDLDNQKILIFIASDVMGSGDDELGSSLMFNFLSTLKELGNDLWRIVMVNGAVKLAVEDSRCLKALQELEKNGVSILVCGTCLEFFGLTAQKDVGDVTNMLDIVTSFQLATKTIRV</sequence>
<dbReference type="EMBL" id="AP026709">
    <property type="protein sequence ID" value="BDQ36173.1"/>
    <property type="molecule type" value="Genomic_DNA"/>
</dbReference>
<dbReference type="RefSeq" id="WP_281762094.1">
    <property type="nucleotide sequence ID" value="NZ_AP026709.1"/>
</dbReference>
<dbReference type="InterPro" id="IPR027396">
    <property type="entry name" value="DsrEFH-like"/>
</dbReference>
<evidence type="ECO:0000256" key="1">
    <source>
        <dbReference type="ARBA" id="ARBA00008984"/>
    </source>
</evidence>
<proteinExistence type="inferred from homology"/>
<dbReference type="PANTHER" id="PTHR33279:SF6">
    <property type="entry name" value="SULFUR CARRIER PROTEIN YEDF-RELATED"/>
    <property type="match status" value="1"/>
</dbReference>
<dbReference type="SUPFAM" id="SSF64307">
    <property type="entry name" value="SirA-like"/>
    <property type="match status" value="1"/>
</dbReference>
<dbReference type="SUPFAM" id="SSF75169">
    <property type="entry name" value="DsrEFH-like"/>
    <property type="match status" value="1"/>
</dbReference>
<feature type="domain" description="UPF0033" evidence="2">
    <location>
        <begin position="5"/>
        <end position="67"/>
    </location>
</feature>
<evidence type="ECO:0000313" key="4">
    <source>
        <dbReference type="Proteomes" id="UP001317742"/>
    </source>
</evidence>
<dbReference type="PANTHER" id="PTHR33279">
    <property type="entry name" value="SULFUR CARRIER PROTEIN YEDF-RELATED"/>
    <property type="match status" value="1"/>
</dbReference>
<protein>
    <recommendedName>
        <fullName evidence="2">UPF0033 domain-containing protein</fullName>
    </recommendedName>
</protein>
<evidence type="ECO:0000313" key="3">
    <source>
        <dbReference type="EMBL" id="BDQ36173.1"/>
    </source>
</evidence>
<keyword evidence="4" id="KW-1185">Reference proteome</keyword>
<gene>
    <name evidence="3" type="ORF">SYK_05330</name>
</gene>
<organism evidence="3 4">
    <name type="scientific">Pseudodesulfovibrio nedwellii</name>
    <dbReference type="NCBI Taxonomy" id="2973072"/>
    <lineage>
        <taxon>Bacteria</taxon>
        <taxon>Pseudomonadati</taxon>
        <taxon>Thermodesulfobacteriota</taxon>
        <taxon>Desulfovibrionia</taxon>
        <taxon>Desulfovibrionales</taxon>
        <taxon>Desulfovibrionaceae</taxon>
    </lineage>
</organism>
<dbReference type="InterPro" id="IPR001455">
    <property type="entry name" value="TusA-like"/>
</dbReference>
<dbReference type="InterPro" id="IPR036868">
    <property type="entry name" value="TusA-like_sf"/>
</dbReference>